<accession>A0ACC3NX65</accession>
<sequence>KSVATLATVPSNLTFQRKILSLQHPASTAALRGGGRQDNERGSVRRRQCVSLDETTIQRLHQPKEPSQATSSGLQSLASQSPQRPAWQLPQPGQPPFEPPERVKTPEGVPSWRGEVRAPGPPSRASSTPGLLFRQLRARSSRVFRQAFGLPPQHGSPPIRTWRPPVSGHSTLRYGELDTHPFATGTAEAHVGQRANGEIYRAHGPELVAPSGVSSASLPNWSGIAWLTSQNLYRTQDDRFRNSSIDHRILSPSQRALQAATGNVIPVSPQRAQRVQAEASNPCRSVSVPNASLRAIQTPMTAFEGSGMPAADNGTTRTIELIEQFPVPPGVIAEASREAGDARTPGLFLFPRTNDQEQEVPSTAKQDIGPWKRVKRRPRANAISVHSATFNAPSNTPTRALSERNQGHTVAGRNSQRDENQTSIDEPVRPSIRGESSTRYRHSGTPVYNAEAASLRSFDAEDEHVSQHRLTAENAGPVRVASAQTTTSPYFSAASTALGTRAISPTKTQTWQNEHARALANGALRFGSGSGSANRSGGSSISAPPVRPAAAPVSDENTFPLTPVTVKRASQQALTCRHRRADLASAERDRQRTTSTSGVASTAAVGGLGSSFDGTSPTQTDDDDYRPPVPPKNTIRVAPAPASPPPADPARSITITQHQPSVESFGHRHHIRNQHRFYDRGTWRTRMKRTKCWRCELKVRQHASREALNKFNNDLGVFWRRWWGKTKARLEWICFCKYKAYEDDDDETDAGTDQVRMGRMEQLATVMR</sequence>
<dbReference type="EMBL" id="JAUTXU010000004">
    <property type="protein sequence ID" value="KAK3724738.1"/>
    <property type="molecule type" value="Genomic_DNA"/>
</dbReference>
<dbReference type="Proteomes" id="UP001281147">
    <property type="component" value="Unassembled WGS sequence"/>
</dbReference>
<evidence type="ECO:0000313" key="1">
    <source>
        <dbReference type="EMBL" id="KAK3724738.1"/>
    </source>
</evidence>
<feature type="non-terminal residue" evidence="1">
    <location>
        <position position="1"/>
    </location>
</feature>
<comment type="caution">
    <text evidence="1">The sequence shown here is derived from an EMBL/GenBank/DDBJ whole genome shotgun (WGS) entry which is preliminary data.</text>
</comment>
<reference evidence="1" key="1">
    <citation type="submission" date="2023-07" db="EMBL/GenBank/DDBJ databases">
        <title>Black Yeasts Isolated from many extreme environments.</title>
        <authorList>
            <person name="Coleine C."/>
            <person name="Stajich J.E."/>
            <person name="Selbmann L."/>
        </authorList>
    </citation>
    <scope>NUCLEOTIDE SEQUENCE</scope>
    <source>
        <strain evidence="1">CCFEE 5714</strain>
    </source>
</reference>
<keyword evidence="2" id="KW-1185">Reference proteome</keyword>
<protein>
    <submittedName>
        <fullName evidence="1">Uncharacterized protein</fullName>
    </submittedName>
</protein>
<name>A0ACC3NX65_9PEZI</name>
<gene>
    <name evidence="1" type="ORF">LTR37_000786</name>
</gene>
<evidence type="ECO:0000313" key="2">
    <source>
        <dbReference type="Proteomes" id="UP001281147"/>
    </source>
</evidence>
<proteinExistence type="predicted"/>
<organism evidence="1 2">
    <name type="scientific">Vermiconidia calcicola</name>
    <dbReference type="NCBI Taxonomy" id="1690605"/>
    <lineage>
        <taxon>Eukaryota</taxon>
        <taxon>Fungi</taxon>
        <taxon>Dikarya</taxon>
        <taxon>Ascomycota</taxon>
        <taxon>Pezizomycotina</taxon>
        <taxon>Dothideomycetes</taxon>
        <taxon>Dothideomycetidae</taxon>
        <taxon>Mycosphaerellales</taxon>
        <taxon>Extremaceae</taxon>
        <taxon>Vermiconidia</taxon>
    </lineage>
</organism>